<proteinExistence type="predicted"/>
<gene>
    <name evidence="1" type="ORF">LCGC14_1528470</name>
</gene>
<name>A0A0F9JHI6_9ZZZZ</name>
<comment type="caution">
    <text evidence="1">The sequence shown here is derived from an EMBL/GenBank/DDBJ whole genome shotgun (WGS) entry which is preliminary data.</text>
</comment>
<accession>A0A0F9JHI6</accession>
<sequence>MIFRQVQEIIEGTKTETRRVAKPGDRLVYDDEGYRHFVIDKNGRLRWRVGRDYAVVPKRGLPGVILPDGSSLRIRVRSLQPRCLHLINDAGAVAEAVGSVAEYRALWESINKKPGTRWEDNPKVWVIRFELGKAKRRQND</sequence>
<dbReference type="EMBL" id="LAZR01011422">
    <property type="protein sequence ID" value="KKM61766.1"/>
    <property type="molecule type" value="Genomic_DNA"/>
</dbReference>
<evidence type="ECO:0008006" key="2">
    <source>
        <dbReference type="Google" id="ProtNLM"/>
    </source>
</evidence>
<reference evidence="1" key="1">
    <citation type="journal article" date="2015" name="Nature">
        <title>Complex archaea that bridge the gap between prokaryotes and eukaryotes.</title>
        <authorList>
            <person name="Spang A."/>
            <person name="Saw J.H."/>
            <person name="Jorgensen S.L."/>
            <person name="Zaremba-Niedzwiedzka K."/>
            <person name="Martijn J."/>
            <person name="Lind A.E."/>
            <person name="van Eijk R."/>
            <person name="Schleper C."/>
            <person name="Guy L."/>
            <person name="Ettema T.J."/>
        </authorList>
    </citation>
    <scope>NUCLEOTIDE SEQUENCE</scope>
</reference>
<protein>
    <recommendedName>
        <fullName evidence="2">ASCH domain-containing protein</fullName>
    </recommendedName>
</protein>
<dbReference type="AlphaFoldDB" id="A0A0F9JHI6"/>
<organism evidence="1">
    <name type="scientific">marine sediment metagenome</name>
    <dbReference type="NCBI Taxonomy" id="412755"/>
    <lineage>
        <taxon>unclassified sequences</taxon>
        <taxon>metagenomes</taxon>
        <taxon>ecological metagenomes</taxon>
    </lineage>
</organism>
<evidence type="ECO:0000313" key="1">
    <source>
        <dbReference type="EMBL" id="KKM61766.1"/>
    </source>
</evidence>